<comment type="caution">
    <text evidence="2">The sequence shown here is derived from an EMBL/GenBank/DDBJ whole genome shotgun (WGS) entry which is preliminary data.</text>
</comment>
<proteinExistence type="predicted"/>
<evidence type="ECO:0000313" key="3">
    <source>
        <dbReference type="Proteomes" id="UP000707071"/>
    </source>
</evidence>
<sequence length="241" mass="27272">MESYDTITVDAISPHLLNHGYASHLIRKTRAPRRPCGSSRDGVQHEWQSRHQDTNADRYIRSVTNIGQDFLTICFSQDQAQLWTKIHTFEMDMNFKKVHPKKGTVEREVIFGARVGLEAQFLVLARAYMSSQNTTAYKALFRELFRCLNEYGVFVQWQHIDQAGIYGLTMDQDAAAIKGIVCDIALSTTNAEISCGLSQAYSLLHGIAWHALRRDTNGVESCEDRGHQASISHVILRIPMS</sequence>
<dbReference type="EMBL" id="SRRH01000230">
    <property type="protein sequence ID" value="KAG6293974.1"/>
    <property type="molecule type" value="Genomic_DNA"/>
</dbReference>
<evidence type="ECO:0000313" key="2">
    <source>
        <dbReference type="EMBL" id="KAG6293974.1"/>
    </source>
</evidence>
<dbReference type="Proteomes" id="UP000707071">
    <property type="component" value="Unassembled WGS sequence"/>
</dbReference>
<dbReference type="AlphaFoldDB" id="A0A9P7QHM5"/>
<keyword evidence="3" id="KW-1185">Reference proteome</keyword>
<feature type="region of interest" description="Disordered" evidence="1">
    <location>
        <begin position="29"/>
        <end position="50"/>
    </location>
</feature>
<protein>
    <submittedName>
        <fullName evidence="2">Uncharacterized protein</fullName>
    </submittedName>
</protein>
<name>A0A9P7QHM5_9HYPO</name>
<organism evidence="2 3">
    <name type="scientific">Claviceps aff. purpurea</name>
    <dbReference type="NCBI Taxonomy" id="1967640"/>
    <lineage>
        <taxon>Eukaryota</taxon>
        <taxon>Fungi</taxon>
        <taxon>Dikarya</taxon>
        <taxon>Ascomycota</taxon>
        <taxon>Pezizomycotina</taxon>
        <taxon>Sordariomycetes</taxon>
        <taxon>Hypocreomycetidae</taxon>
        <taxon>Hypocreales</taxon>
        <taxon>Clavicipitaceae</taxon>
        <taxon>Claviceps</taxon>
    </lineage>
</organism>
<evidence type="ECO:0000256" key="1">
    <source>
        <dbReference type="SAM" id="MobiDB-lite"/>
    </source>
</evidence>
<reference evidence="2 3" key="1">
    <citation type="journal article" date="2020" name="bioRxiv">
        <title>Whole genome comparisons of ergot fungi reveals the divergence and evolution of species within the genus Claviceps are the result of varying mechanisms driving genome evolution and host range expansion.</title>
        <authorList>
            <person name="Wyka S.A."/>
            <person name="Mondo S.J."/>
            <person name="Liu M."/>
            <person name="Dettman J."/>
            <person name="Nalam V."/>
            <person name="Broders K.D."/>
        </authorList>
    </citation>
    <scope>NUCLEOTIDE SEQUENCE [LARGE SCALE GENOMIC DNA]</scope>
    <source>
        <strain evidence="2 3">Clav52</strain>
    </source>
</reference>
<feature type="non-terminal residue" evidence="2">
    <location>
        <position position="241"/>
    </location>
</feature>
<accession>A0A9P7QHM5</accession>
<gene>
    <name evidence="2" type="ORF">E4U09_002799</name>
</gene>